<protein>
    <submittedName>
        <fullName evidence="2">DEHA2A10296p</fullName>
    </submittedName>
</protein>
<dbReference type="HOGENOM" id="CLU_051047_0_0_1"/>
<dbReference type="Proteomes" id="UP000000599">
    <property type="component" value="Chromosome A"/>
</dbReference>
<reference evidence="2 3" key="1">
    <citation type="journal article" date="2004" name="Nature">
        <title>Genome evolution in yeasts.</title>
        <authorList>
            <consortium name="Genolevures"/>
            <person name="Dujon B."/>
            <person name="Sherman D."/>
            <person name="Fischer G."/>
            <person name="Durrens P."/>
            <person name="Casaregola S."/>
            <person name="Lafontaine I."/>
            <person name="de Montigny J."/>
            <person name="Marck C."/>
            <person name="Neuveglise C."/>
            <person name="Talla E."/>
            <person name="Goffard N."/>
            <person name="Frangeul L."/>
            <person name="Aigle M."/>
            <person name="Anthouard V."/>
            <person name="Babour A."/>
            <person name="Barbe V."/>
            <person name="Barnay S."/>
            <person name="Blanchin S."/>
            <person name="Beckerich J.M."/>
            <person name="Beyne E."/>
            <person name="Bleykasten C."/>
            <person name="Boisrame A."/>
            <person name="Boyer J."/>
            <person name="Cattolico L."/>
            <person name="Confanioleri F."/>
            <person name="de Daruvar A."/>
            <person name="Despons L."/>
            <person name="Fabre E."/>
            <person name="Fairhead C."/>
            <person name="Ferry-Dumazet H."/>
            <person name="Groppi A."/>
            <person name="Hantraye F."/>
            <person name="Hennequin C."/>
            <person name="Jauniaux N."/>
            <person name="Joyet P."/>
            <person name="Kachouri R."/>
            <person name="Kerrest A."/>
            <person name="Koszul R."/>
            <person name="Lemaire M."/>
            <person name="Lesur I."/>
            <person name="Ma L."/>
            <person name="Muller H."/>
            <person name="Nicaud J.M."/>
            <person name="Nikolski M."/>
            <person name="Oztas S."/>
            <person name="Ozier-Kalogeropoulos O."/>
            <person name="Pellenz S."/>
            <person name="Potier S."/>
            <person name="Richard G.F."/>
            <person name="Straub M.L."/>
            <person name="Suleau A."/>
            <person name="Swennene D."/>
            <person name="Tekaia F."/>
            <person name="Wesolowski-Louvel M."/>
            <person name="Westhof E."/>
            <person name="Wirth B."/>
            <person name="Zeniou-Meyer M."/>
            <person name="Zivanovic I."/>
            <person name="Bolotin-Fukuhara M."/>
            <person name="Thierry A."/>
            <person name="Bouchier C."/>
            <person name="Caudron B."/>
            <person name="Scarpelli C."/>
            <person name="Gaillardin C."/>
            <person name="Weissenbach J."/>
            <person name="Wincker P."/>
            <person name="Souciet J.L."/>
        </authorList>
    </citation>
    <scope>NUCLEOTIDE SEQUENCE [LARGE SCALE GENOMIC DNA]</scope>
    <source>
        <strain evidence="3">ATCC 36239 / CBS 767 / BCRC 21394 / JCM 1990 / NBRC 0083 / IGC 2968</strain>
    </source>
</reference>
<dbReference type="OrthoDB" id="5364312at2759"/>
<dbReference type="FunCoup" id="Q6BYE0">
    <property type="interactions" value="29"/>
</dbReference>
<sequence length="344" mass="37522">MASHNHNRNGLSLFSFKSGSNGSSKSSVKGGESTSPTNRSIENHQLSSPVNSPMLMGDETSDVVSEANSDIFERSVQDSCTDLHSTHSQPKCNRCTTNRSRSCTHNSSLSLQGGLKNEDFIPPAIDATTSILSDEDMNLDDVEMVYSNRRNSSVIGLNMALGRPFGSSRKSSTYSLQSSQPQAAQQTQSPISPPKLTSSKSSLSFYSYADMISNEEMQRRPSFKQSYSYSQNSFPLKKKSHVGSIPPPYKKSGQSLLSKELSAKNPSTTASPNQSFSNQNFLISPESSDSEHENYFQGKRKSISSNISSNSKPNNLRFDNDNESLVSSSVGDCLRQSTTEINGN</sequence>
<feature type="region of interest" description="Disordered" evidence="1">
    <location>
        <begin position="82"/>
        <end position="109"/>
    </location>
</feature>
<feature type="compositionally biased region" description="Polar residues" evidence="1">
    <location>
        <begin position="264"/>
        <end position="287"/>
    </location>
</feature>
<organism evidence="2 3">
    <name type="scientific">Debaryomyces hansenii (strain ATCC 36239 / CBS 767 / BCRC 21394 / JCM 1990 / NBRC 0083 / IGC 2968)</name>
    <name type="common">Yeast</name>
    <name type="synonym">Torulaspora hansenii</name>
    <dbReference type="NCBI Taxonomy" id="284592"/>
    <lineage>
        <taxon>Eukaryota</taxon>
        <taxon>Fungi</taxon>
        <taxon>Dikarya</taxon>
        <taxon>Ascomycota</taxon>
        <taxon>Saccharomycotina</taxon>
        <taxon>Pichiomycetes</taxon>
        <taxon>Debaryomycetaceae</taxon>
        <taxon>Debaryomyces</taxon>
    </lineage>
</organism>
<feature type="region of interest" description="Disordered" evidence="1">
    <location>
        <begin position="235"/>
        <end position="331"/>
    </location>
</feature>
<feature type="region of interest" description="Disordered" evidence="1">
    <location>
        <begin position="168"/>
        <end position="200"/>
    </location>
</feature>
<feature type="region of interest" description="Disordered" evidence="1">
    <location>
        <begin position="1"/>
        <end position="64"/>
    </location>
</feature>
<dbReference type="OMA" id="RSCTHNS"/>
<feature type="compositionally biased region" description="Low complexity" evidence="1">
    <location>
        <begin position="303"/>
        <end position="312"/>
    </location>
</feature>
<evidence type="ECO:0000313" key="2">
    <source>
        <dbReference type="EMBL" id="CAG84745.2"/>
    </source>
</evidence>
<name>Q6BYE0_DEBHA</name>
<feature type="compositionally biased region" description="Low complexity" evidence="1">
    <location>
        <begin position="177"/>
        <end position="200"/>
    </location>
</feature>
<proteinExistence type="predicted"/>
<dbReference type="AlphaFoldDB" id="Q6BYE0"/>
<gene>
    <name evidence="2" type="ordered locus">DEHA2A10296g</name>
</gene>
<dbReference type="eggNOG" id="ENOG502S4KQ">
    <property type="taxonomic scope" value="Eukaryota"/>
</dbReference>
<dbReference type="GeneID" id="2899605"/>
<keyword evidence="3" id="KW-1185">Reference proteome</keyword>
<evidence type="ECO:0000313" key="3">
    <source>
        <dbReference type="Proteomes" id="UP000000599"/>
    </source>
</evidence>
<dbReference type="EMBL" id="CR382133">
    <property type="protein sequence ID" value="CAG84745.2"/>
    <property type="molecule type" value="Genomic_DNA"/>
</dbReference>
<feature type="compositionally biased region" description="Low complexity" evidence="1">
    <location>
        <begin position="9"/>
        <end position="35"/>
    </location>
</feature>
<dbReference type="KEGG" id="dha:DEHA2A10296g"/>
<dbReference type="RefSeq" id="XP_456779.2">
    <property type="nucleotide sequence ID" value="XM_456779.1"/>
</dbReference>
<feature type="compositionally biased region" description="Polar residues" evidence="1">
    <location>
        <begin position="36"/>
        <end position="51"/>
    </location>
</feature>
<accession>Q6BYE0</accession>
<dbReference type="VEuPathDB" id="FungiDB:DEHA2A10296g"/>
<dbReference type="InParanoid" id="Q6BYE0"/>
<evidence type="ECO:0000256" key="1">
    <source>
        <dbReference type="SAM" id="MobiDB-lite"/>
    </source>
</evidence>